<feature type="domain" description="Glycosyl transferase family 1" evidence="1">
    <location>
        <begin position="220"/>
        <end position="377"/>
    </location>
</feature>
<evidence type="ECO:0000313" key="3">
    <source>
        <dbReference type="Proteomes" id="UP000596929"/>
    </source>
</evidence>
<proteinExistence type="predicted"/>
<dbReference type="SUPFAM" id="SSF53756">
    <property type="entry name" value="UDP-Glycosyltransferase/glycogen phosphorylase"/>
    <property type="match status" value="1"/>
</dbReference>
<dbReference type="CDD" id="cd03811">
    <property type="entry name" value="GT4_GT28_WabH-like"/>
    <property type="match status" value="1"/>
</dbReference>
<dbReference type="InterPro" id="IPR001296">
    <property type="entry name" value="Glyco_trans_1"/>
</dbReference>
<name>A0ABR7DGL0_9CLOT</name>
<evidence type="ECO:0000313" key="2">
    <source>
        <dbReference type="EMBL" id="MBC5630267.1"/>
    </source>
</evidence>
<comment type="caution">
    <text evidence="2">The sequence shown here is derived from an EMBL/GenBank/DDBJ whole genome shotgun (WGS) entry which is preliminary data.</text>
</comment>
<dbReference type="Gene3D" id="3.40.50.2000">
    <property type="entry name" value="Glycogen Phosphorylase B"/>
    <property type="match status" value="2"/>
</dbReference>
<reference evidence="2 3" key="1">
    <citation type="submission" date="2020-08" db="EMBL/GenBank/DDBJ databases">
        <title>Genome public.</title>
        <authorList>
            <person name="Liu C."/>
            <person name="Sun Q."/>
        </authorList>
    </citation>
    <scope>NUCLEOTIDE SEQUENCE [LARGE SCALE GENOMIC DNA]</scope>
    <source>
        <strain evidence="2 3">NSJ-6</strain>
    </source>
</reference>
<sequence>MKKDILFIIPSLNIGGGEKSLVNLLQQIDYENYNVDLFLINKKGVFLDFLPKEVNILDTPRNLEIFNQSLQKSILKFLINGKLRLAFDRIIFFIGNRKNISVAKREQYTWKYMKSAIGIIDKNYDVAIGYLEKTSNYICADCIKANKKVAWIHTDYNKLKADKVFDEKYFSKFDYVVTVSDQCKDILSIKFVDYKDKIRVIENIVSSRIINKLSKENISLPISRNEKVIVSVGRLSYEKGFDIAVQACKILKSKGLKIKWILVGDGQERNSLEEMIYENGLKDEFLLVGSTPNPYKYLAKADIYVQPSRYEGKSIAIDEAKILYKPIVATNFSTIKDQLTNNINGIITEMNSNALSNGIESLIINDNLYTSIVSNLKNTVVSKEKEIYKLYELIEN</sequence>
<dbReference type="RefSeq" id="WP_186860652.1">
    <property type="nucleotide sequence ID" value="NZ_JACOOO010000037.1"/>
</dbReference>
<gene>
    <name evidence="2" type="ORF">H8S20_15505</name>
</gene>
<dbReference type="EMBL" id="JACOOO010000037">
    <property type="protein sequence ID" value="MBC5630267.1"/>
    <property type="molecule type" value="Genomic_DNA"/>
</dbReference>
<dbReference type="PANTHER" id="PTHR12526">
    <property type="entry name" value="GLYCOSYLTRANSFERASE"/>
    <property type="match status" value="1"/>
</dbReference>
<protein>
    <submittedName>
        <fullName evidence="2">Glycosyltransferase</fullName>
    </submittedName>
</protein>
<keyword evidence="3" id="KW-1185">Reference proteome</keyword>
<dbReference type="PANTHER" id="PTHR12526:SF630">
    <property type="entry name" value="GLYCOSYLTRANSFERASE"/>
    <property type="match status" value="1"/>
</dbReference>
<dbReference type="Pfam" id="PF00534">
    <property type="entry name" value="Glycos_transf_1"/>
    <property type="match status" value="1"/>
</dbReference>
<dbReference type="Proteomes" id="UP000596929">
    <property type="component" value="Unassembled WGS sequence"/>
</dbReference>
<organism evidence="2 3">
    <name type="scientific">Clostridium hominis</name>
    <dbReference type="NCBI Taxonomy" id="2763036"/>
    <lineage>
        <taxon>Bacteria</taxon>
        <taxon>Bacillati</taxon>
        <taxon>Bacillota</taxon>
        <taxon>Clostridia</taxon>
        <taxon>Eubacteriales</taxon>
        <taxon>Clostridiaceae</taxon>
        <taxon>Clostridium</taxon>
    </lineage>
</organism>
<accession>A0ABR7DGL0</accession>
<evidence type="ECO:0000259" key="1">
    <source>
        <dbReference type="Pfam" id="PF00534"/>
    </source>
</evidence>